<dbReference type="PRINTS" id="PR00092">
    <property type="entry name" value="TYROSINASE"/>
</dbReference>
<dbReference type="PROSITE" id="PS00498">
    <property type="entry name" value="TYROSINASE_2"/>
    <property type="match status" value="1"/>
</dbReference>
<dbReference type="PANTHER" id="PTHR11474">
    <property type="entry name" value="TYROSINASE FAMILY MEMBER"/>
    <property type="match status" value="1"/>
</dbReference>
<keyword evidence="3" id="KW-0479">Metal-binding</keyword>
<evidence type="ECO:0000256" key="4">
    <source>
        <dbReference type="ARBA" id="ARBA00023002"/>
    </source>
</evidence>
<comment type="cofactor">
    <cofactor evidence="1">
        <name>Cu(2+)</name>
        <dbReference type="ChEBI" id="CHEBI:29036"/>
    </cofactor>
</comment>
<gene>
    <name evidence="7" type="ORF">AXG93_3158s1000</name>
</gene>
<evidence type="ECO:0000313" key="8">
    <source>
        <dbReference type="Proteomes" id="UP000077202"/>
    </source>
</evidence>
<evidence type="ECO:0000256" key="3">
    <source>
        <dbReference type="ARBA" id="ARBA00022723"/>
    </source>
</evidence>
<keyword evidence="8" id="KW-1185">Reference proteome</keyword>
<name>A0A176VKC3_MARPO</name>
<dbReference type="EMBL" id="LVLJ01003465">
    <property type="protein sequence ID" value="OAE21340.1"/>
    <property type="molecule type" value="Genomic_DNA"/>
</dbReference>
<protein>
    <recommendedName>
        <fullName evidence="6">Tyrosinase copper-binding domain-containing protein</fullName>
    </recommendedName>
</protein>
<dbReference type="InterPro" id="IPR002227">
    <property type="entry name" value="Tyrosinase_Cu-bd"/>
</dbReference>
<evidence type="ECO:0000313" key="7">
    <source>
        <dbReference type="EMBL" id="OAE21340.1"/>
    </source>
</evidence>
<comment type="similarity">
    <text evidence="2">Belongs to the tyrosinase family.</text>
</comment>
<evidence type="ECO:0000256" key="2">
    <source>
        <dbReference type="ARBA" id="ARBA00009928"/>
    </source>
</evidence>
<dbReference type="Pfam" id="PF12142">
    <property type="entry name" value="PPO1_DWL"/>
    <property type="match status" value="1"/>
</dbReference>
<comment type="caution">
    <text evidence="7">The sequence shown here is derived from an EMBL/GenBank/DDBJ whole genome shotgun (WGS) entry which is preliminary data.</text>
</comment>
<dbReference type="SUPFAM" id="SSF48056">
    <property type="entry name" value="Di-copper centre-containing domain"/>
    <property type="match status" value="1"/>
</dbReference>
<sequence length="443" mass="50168">MKFDPSDRKFPELQAHQLEELQSEGPVSGVGLRKKLSISQIRTRASRAGTGVRAAPVKITFDGCKPGRVGLGTDGPLMHCCPPMPKGPIVDFVPVRNMSKPLRVRKALQCLEGEELEIYVQKLRKGYALMRALPLDDPRCLEQHRMCHCAHSTGAYTCQGVGVDIHFGWLFYPFHRFFLYFHERILQHLLGDPDFTLHFWNWDNAGQGGCGKPGDIIPPMYADPTQHSTFHHNRHNRTYHPDLVVDLWVDAWNETRLPGGFSKEVTKARNLETMHWAMITLKDAPEGFSGRVYRAGYPRVTPYVGAGTLEVSAHGALHKWVGIDMDDFSFAAGDPLFYPHHENIDRLWDVWRNLSPNNTVPNDPDFLDAEFLFYDENIVLRRMKARHALDMSAFGYEYEDVPNVEWLTQGKGDAGVAPPADEMPQLAEDLSELTLSDGSERTF</sequence>
<evidence type="ECO:0000259" key="6">
    <source>
        <dbReference type="PROSITE" id="PS00498"/>
    </source>
</evidence>
<reference evidence="7" key="1">
    <citation type="submission" date="2016-03" db="EMBL/GenBank/DDBJ databases">
        <title>Mechanisms controlling the formation of the plant cell surface in tip-growing cells are functionally conserved among land plants.</title>
        <authorList>
            <person name="Honkanen S."/>
            <person name="Jones V.A."/>
            <person name="Morieri G."/>
            <person name="Champion C."/>
            <person name="Hetherington A.J."/>
            <person name="Kelly S."/>
            <person name="Saint-Marcoux D."/>
            <person name="Proust H."/>
            <person name="Prescott H."/>
            <person name="Dolan L."/>
        </authorList>
    </citation>
    <scope>NUCLEOTIDE SEQUENCE [LARGE SCALE GENOMIC DNA]</scope>
    <source>
        <tissue evidence="7">Whole gametophyte</tissue>
    </source>
</reference>
<organism evidence="7 8">
    <name type="scientific">Marchantia polymorpha subsp. ruderalis</name>
    <dbReference type="NCBI Taxonomy" id="1480154"/>
    <lineage>
        <taxon>Eukaryota</taxon>
        <taxon>Viridiplantae</taxon>
        <taxon>Streptophyta</taxon>
        <taxon>Embryophyta</taxon>
        <taxon>Marchantiophyta</taxon>
        <taxon>Marchantiopsida</taxon>
        <taxon>Marchantiidae</taxon>
        <taxon>Marchantiales</taxon>
        <taxon>Marchantiaceae</taxon>
        <taxon>Marchantia</taxon>
    </lineage>
</organism>
<keyword evidence="5" id="KW-0186">Copper</keyword>
<dbReference type="Proteomes" id="UP000077202">
    <property type="component" value="Unassembled WGS sequence"/>
</dbReference>
<evidence type="ECO:0000256" key="5">
    <source>
        <dbReference type="ARBA" id="ARBA00023008"/>
    </source>
</evidence>
<dbReference type="InterPro" id="IPR008922">
    <property type="entry name" value="Di-copper_centre_dom_sf"/>
</dbReference>
<dbReference type="Pfam" id="PF00264">
    <property type="entry name" value="Tyrosinase"/>
    <property type="match status" value="1"/>
</dbReference>
<dbReference type="GO" id="GO:0004097">
    <property type="term" value="F:catechol oxidase activity"/>
    <property type="evidence" value="ECO:0007669"/>
    <property type="project" value="InterPro"/>
</dbReference>
<keyword evidence="4" id="KW-0560">Oxidoreductase</keyword>
<dbReference type="GO" id="GO:0046872">
    <property type="term" value="F:metal ion binding"/>
    <property type="evidence" value="ECO:0007669"/>
    <property type="project" value="UniProtKB-KW"/>
</dbReference>
<accession>A0A176VKC3</accession>
<evidence type="ECO:0000256" key="1">
    <source>
        <dbReference type="ARBA" id="ARBA00001973"/>
    </source>
</evidence>
<feature type="domain" description="Tyrosinase copper-binding" evidence="6">
    <location>
        <begin position="334"/>
        <end position="345"/>
    </location>
</feature>
<dbReference type="Gene3D" id="1.10.1280.10">
    <property type="entry name" value="Di-copper center containing domain from catechol oxidase"/>
    <property type="match status" value="1"/>
</dbReference>
<dbReference type="InterPro" id="IPR050316">
    <property type="entry name" value="Tyrosinase/Hemocyanin"/>
</dbReference>
<dbReference type="AlphaFoldDB" id="A0A176VKC3"/>
<proteinExistence type="inferred from homology"/>
<dbReference type="PANTHER" id="PTHR11474:SF76">
    <property type="entry name" value="SHKT DOMAIN-CONTAINING PROTEIN"/>
    <property type="match status" value="1"/>
</dbReference>
<dbReference type="InterPro" id="IPR022739">
    <property type="entry name" value="Polyphenol_oxidase_cen"/>
</dbReference>